<feature type="compositionally biased region" description="Pro residues" evidence="1">
    <location>
        <begin position="15"/>
        <end position="25"/>
    </location>
</feature>
<name>A0A7W7HNQ5_9ACTN</name>
<reference evidence="3 4" key="1">
    <citation type="submission" date="2020-08" db="EMBL/GenBank/DDBJ databases">
        <title>Sequencing the genomes of 1000 actinobacteria strains.</title>
        <authorList>
            <person name="Klenk H.-P."/>
        </authorList>
    </citation>
    <scope>NUCLEOTIDE SEQUENCE [LARGE SCALE GENOMIC DNA]</scope>
    <source>
        <strain evidence="3 4">DSM 43150</strain>
    </source>
</reference>
<dbReference type="EMBL" id="BOMP01000016">
    <property type="protein sequence ID" value="GIE38159.1"/>
    <property type="molecule type" value="Genomic_DNA"/>
</dbReference>
<protein>
    <submittedName>
        <fullName evidence="3">Uncharacterized protein</fullName>
    </submittedName>
</protein>
<feature type="compositionally biased region" description="Low complexity" evidence="1">
    <location>
        <begin position="1"/>
        <end position="14"/>
    </location>
</feature>
<dbReference type="Proteomes" id="UP000590511">
    <property type="component" value="Unassembled WGS sequence"/>
</dbReference>
<dbReference type="Proteomes" id="UP000631312">
    <property type="component" value="Unassembled WGS sequence"/>
</dbReference>
<evidence type="ECO:0000313" key="2">
    <source>
        <dbReference type="EMBL" id="GIE38159.1"/>
    </source>
</evidence>
<evidence type="ECO:0000256" key="1">
    <source>
        <dbReference type="SAM" id="MobiDB-lite"/>
    </source>
</evidence>
<evidence type="ECO:0000313" key="5">
    <source>
        <dbReference type="Proteomes" id="UP000631312"/>
    </source>
</evidence>
<accession>A0A7W7HNQ5</accession>
<keyword evidence="5" id="KW-1185">Reference proteome</keyword>
<sequence length="62" mass="6293">MRPAVADPCLAPLLALPPPTGPEAPPAERPRAGEIGRGQSRASGVAIAAPDAPAHPLRTPER</sequence>
<dbReference type="AlphaFoldDB" id="A0A7W7HNQ5"/>
<organism evidence="3 4">
    <name type="scientific">Actinoplanes lobatus</name>
    <dbReference type="NCBI Taxonomy" id="113568"/>
    <lineage>
        <taxon>Bacteria</taxon>
        <taxon>Bacillati</taxon>
        <taxon>Actinomycetota</taxon>
        <taxon>Actinomycetes</taxon>
        <taxon>Micromonosporales</taxon>
        <taxon>Micromonosporaceae</taxon>
        <taxon>Actinoplanes</taxon>
    </lineage>
</organism>
<proteinExistence type="predicted"/>
<reference evidence="2 5" key="2">
    <citation type="submission" date="2021-01" db="EMBL/GenBank/DDBJ databases">
        <title>Whole genome shotgun sequence of Actinoplanes lobatus NBRC 12513.</title>
        <authorList>
            <person name="Komaki H."/>
            <person name="Tamura T."/>
        </authorList>
    </citation>
    <scope>NUCLEOTIDE SEQUENCE [LARGE SCALE GENOMIC DNA]</scope>
    <source>
        <strain evidence="2 5">NBRC 12513</strain>
    </source>
</reference>
<feature type="region of interest" description="Disordered" evidence="1">
    <location>
        <begin position="1"/>
        <end position="62"/>
    </location>
</feature>
<comment type="caution">
    <text evidence="3">The sequence shown here is derived from an EMBL/GenBank/DDBJ whole genome shotgun (WGS) entry which is preliminary data.</text>
</comment>
<dbReference type="RefSeq" id="WP_188125296.1">
    <property type="nucleotide sequence ID" value="NZ_BOMP01000016.1"/>
</dbReference>
<evidence type="ECO:0000313" key="4">
    <source>
        <dbReference type="Proteomes" id="UP000590511"/>
    </source>
</evidence>
<gene>
    <name evidence="2" type="ORF">Alo02nite_10570</name>
    <name evidence="3" type="ORF">BJ964_007783</name>
</gene>
<evidence type="ECO:0000313" key="3">
    <source>
        <dbReference type="EMBL" id="MBB4753622.1"/>
    </source>
</evidence>
<dbReference type="EMBL" id="JACHNC010000001">
    <property type="protein sequence ID" value="MBB4753622.1"/>
    <property type="molecule type" value="Genomic_DNA"/>
</dbReference>